<protein>
    <submittedName>
        <fullName evidence="1">Uncharacterized protein</fullName>
    </submittedName>
</protein>
<proteinExistence type="predicted"/>
<evidence type="ECO:0000313" key="2">
    <source>
        <dbReference type="Proteomes" id="UP001458880"/>
    </source>
</evidence>
<evidence type="ECO:0000313" key="1">
    <source>
        <dbReference type="EMBL" id="KAK9678957.1"/>
    </source>
</evidence>
<dbReference type="EMBL" id="JASPKY010001144">
    <property type="protein sequence ID" value="KAK9678957.1"/>
    <property type="molecule type" value="Genomic_DNA"/>
</dbReference>
<reference evidence="1 2" key="1">
    <citation type="journal article" date="2024" name="BMC Genomics">
        <title>De novo assembly and annotation of Popillia japonica's genome with initial clues to its potential as an invasive pest.</title>
        <authorList>
            <person name="Cucini C."/>
            <person name="Boschi S."/>
            <person name="Funari R."/>
            <person name="Cardaioli E."/>
            <person name="Iannotti N."/>
            <person name="Marturano G."/>
            <person name="Paoli F."/>
            <person name="Bruttini M."/>
            <person name="Carapelli A."/>
            <person name="Frati F."/>
            <person name="Nardi F."/>
        </authorList>
    </citation>
    <scope>NUCLEOTIDE SEQUENCE [LARGE SCALE GENOMIC DNA]</scope>
    <source>
        <strain evidence="1">DMR45628</strain>
    </source>
</reference>
<sequence>MPTRLLGLDSYGGIFDEMDSHLGIKNLFGRDMPTRLLGNFVEDHLAPTEVSSKEEIRQDIIVDREDPVVVNDSVLNESASGAANLILENKEQLK</sequence>
<gene>
    <name evidence="1" type="ORF">QE152_g40401</name>
</gene>
<dbReference type="AlphaFoldDB" id="A0AAW1HRM8"/>
<keyword evidence="2" id="KW-1185">Reference proteome</keyword>
<name>A0AAW1HRM8_POPJA</name>
<dbReference type="Proteomes" id="UP001458880">
    <property type="component" value="Unassembled WGS sequence"/>
</dbReference>
<accession>A0AAW1HRM8</accession>
<organism evidence="1 2">
    <name type="scientific">Popillia japonica</name>
    <name type="common">Japanese beetle</name>
    <dbReference type="NCBI Taxonomy" id="7064"/>
    <lineage>
        <taxon>Eukaryota</taxon>
        <taxon>Metazoa</taxon>
        <taxon>Ecdysozoa</taxon>
        <taxon>Arthropoda</taxon>
        <taxon>Hexapoda</taxon>
        <taxon>Insecta</taxon>
        <taxon>Pterygota</taxon>
        <taxon>Neoptera</taxon>
        <taxon>Endopterygota</taxon>
        <taxon>Coleoptera</taxon>
        <taxon>Polyphaga</taxon>
        <taxon>Scarabaeiformia</taxon>
        <taxon>Scarabaeidae</taxon>
        <taxon>Rutelinae</taxon>
        <taxon>Popillia</taxon>
    </lineage>
</organism>
<comment type="caution">
    <text evidence="1">The sequence shown here is derived from an EMBL/GenBank/DDBJ whole genome shotgun (WGS) entry which is preliminary data.</text>
</comment>